<dbReference type="PANTHER" id="PTHR11432:SF3">
    <property type="entry name" value="NADH-UBIQUINONE OXIDOREDUCTASE CHAIN 1"/>
    <property type="match status" value="1"/>
</dbReference>
<dbReference type="GO" id="GO:0048038">
    <property type="term" value="F:quinone binding"/>
    <property type="evidence" value="ECO:0007669"/>
    <property type="project" value="UniProtKB-KW"/>
</dbReference>
<dbReference type="GO" id="GO:0003954">
    <property type="term" value="F:NADH dehydrogenase activity"/>
    <property type="evidence" value="ECO:0007669"/>
    <property type="project" value="TreeGrafter"/>
</dbReference>
<feature type="transmembrane region" description="Helical" evidence="5">
    <location>
        <begin position="186"/>
        <end position="205"/>
    </location>
</feature>
<dbReference type="GO" id="GO:0009060">
    <property type="term" value="P:aerobic respiration"/>
    <property type="evidence" value="ECO:0007669"/>
    <property type="project" value="TreeGrafter"/>
</dbReference>
<feature type="transmembrane region" description="Helical" evidence="5">
    <location>
        <begin position="154"/>
        <end position="174"/>
    </location>
</feature>
<dbReference type="InterPro" id="IPR001694">
    <property type="entry name" value="NADH_UbQ_OxRdtase_su1/FPO"/>
</dbReference>
<dbReference type="KEGG" id="pfer:IRI77_20875"/>
<dbReference type="AlphaFoldDB" id="A0A7S7NLH3"/>
<feature type="transmembrane region" description="Helical" evidence="5">
    <location>
        <begin position="113"/>
        <end position="133"/>
    </location>
</feature>
<name>A0A7S7NLH3_PALFE</name>
<feature type="transmembrane region" description="Helical" evidence="5">
    <location>
        <begin position="310"/>
        <end position="330"/>
    </location>
</feature>
<feature type="transmembrane region" description="Helical" evidence="5">
    <location>
        <begin position="336"/>
        <end position="356"/>
    </location>
</feature>
<keyword evidence="8" id="KW-1185">Reference proteome</keyword>
<protein>
    <recommendedName>
        <fullName evidence="5">NADH-quinone oxidoreductase subunit H</fullName>
        <ecNumber evidence="5">7.1.1.-</ecNumber>
    </recommendedName>
    <alternativeName>
        <fullName evidence="5">NADH dehydrogenase I subunit H</fullName>
    </alternativeName>
    <alternativeName>
        <fullName evidence="5">NDH-1 subunit H</fullName>
    </alternativeName>
</protein>
<evidence type="ECO:0000313" key="7">
    <source>
        <dbReference type="EMBL" id="QOY85289.1"/>
    </source>
</evidence>
<dbReference type="PROSITE" id="PS00667">
    <property type="entry name" value="COMPLEX1_ND1_1"/>
    <property type="match status" value="1"/>
</dbReference>
<evidence type="ECO:0000256" key="5">
    <source>
        <dbReference type="HAMAP-Rule" id="MF_01350"/>
    </source>
</evidence>
<evidence type="ECO:0000256" key="1">
    <source>
        <dbReference type="ARBA" id="ARBA00004141"/>
    </source>
</evidence>
<comment type="caution">
    <text evidence="5">Lacks conserved residue(s) required for the propagation of feature annotation.</text>
</comment>
<evidence type="ECO:0000256" key="2">
    <source>
        <dbReference type="ARBA" id="ARBA00022692"/>
    </source>
</evidence>
<dbReference type="RefSeq" id="WP_194446959.1">
    <property type="nucleotide sequence ID" value="NZ_CP063849.1"/>
</dbReference>
<dbReference type="PROSITE" id="PS00668">
    <property type="entry name" value="COMPLEX1_ND1_2"/>
    <property type="match status" value="1"/>
</dbReference>
<comment type="catalytic activity">
    <reaction evidence="5">
        <text>a quinone + NADH + 5 H(+)(in) = a quinol + NAD(+) + 4 H(+)(out)</text>
        <dbReference type="Rhea" id="RHEA:57888"/>
        <dbReference type="ChEBI" id="CHEBI:15378"/>
        <dbReference type="ChEBI" id="CHEBI:24646"/>
        <dbReference type="ChEBI" id="CHEBI:57540"/>
        <dbReference type="ChEBI" id="CHEBI:57945"/>
        <dbReference type="ChEBI" id="CHEBI:132124"/>
    </reaction>
</comment>
<keyword evidence="5" id="KW-0830">Ubiquinone</keyword>
<feature type="transmembrane region" description="Helical" evidence="5">
    <location>
        <begin position="280"/>
        <end position="298"/>
    </location>
</feature>
<comment type="similarity">
    <text evidence="5 6">Belongs to the complex I subunit 1 family.</text>
</comment>
<keyword evidence="5" id="KW-0874">Quinone</keyword>
<proteinExistence type="inferred from homology"/>
<dbReference type="EMBL" id="CP063849">
    <property type="protein sequence ID" value="QOY85289.1"/>
    <property type="molecule type" value="Genomic_DNA"/>
</dbReference>
<dbReference type="EC" id="7.1.1.-" evidence="5"/>
<keyword evidence="5" id="KW-1003">Cell membrane</keyword>
<evidence type="ECO:0000313" key="8">
    <source>
        <dbReference type="Proteomes" id="UP000593892"/>
    </source>
</evidence>
<gene>
    <name evidence="5" type="primary">nuoH</name>
    <name evidence="7" type="ORF">IRI77_20875</name>
</gene>
<comment type="function">
    <text evidence="5">NDH-1 shuttles electrons from NADH, via FMN and iron-sulfur (Fe-S) centers, to quinones in the respiratory chain. The immediate electron acceptor for the enzyme in this species is believed to be ubiquinone. Couples the redox reaction to proton translocation (for every two electrons transferred, four hydrogen ions are translocated across the cytoplasmic membrane), and thus conserves the redox energy in a proton gradient. This subunit may bind ubiquinone.</text>
</comment>
<dbReference type="Proteomes" id="UP000593892">
    <property type="component" value="Chromosome"/>
</dbReference>
<keyword evidence="3 5" id="KW-1133">Transmembrane helix</keyword>
<comment type="subcellular location">
    <subcellularLocation>
        <location evidence="5 6">Cell membrane</location>
        <topology evidence="5 6">Multi-pass membrane protein</topology>
    </subcellularLocation>
    <subcellularLocation>
        <location evidence="1">Membrane</location>
        <topology evidence="1">Multi-pass membrane protein</topology>
    </subcellularLocation>
</comment>
<dbReference type="HAMAP" id="MF_01350">
    <property type="entry name" value="NDH1_NuoH"/>
    <property type="match status" value="1"/>
</dbReference>
<evidence type="ECO:0000256" key="4">
    <source>
        <dbReference type="ARBA" id="ARBA00023136"/>
    </source>
</evidence>
<accession>A0A7S7NLH3</accession>
<keyword evidence="5" id="KW-1278">Translocase</keyword>
<dbReference type="Pfam" id="PF00146">
    <property type="entry name" value="NADHdh"/>
    <property type="match status" value="1"/>
</dbReference>
<feature type="transmembrane region" description="Helical" evidence="5">
    <location>
        <begin position="12"/>
        <end position="33"/>
    </location>
</feature>
<evidence type="ECO:0000256" key="3">
    <source>
        <dbReference type="ARBA" id="ARBA00022989"/>
    </source>
</evidence>
<dbReference type="GO" id="GO:0005886">
    <property type="term" value="C:plasma membrane"/>
    <property type="evidence" value="ECO:0007669"/>
    <property type="project" value="UniProtKB-SubCell"/>
</dbReference>
<keyword evidence="5 6" id="KW-0520">NAD</keyword>
<feature type="transmembrane region" description="Helical" evidence="5">
    <location>
        <begin position="246"/>
        <end position="265"/>
    </location>
</feature>
<evidence type="ECO:0000256" key="6">
    <source>
        <dbReference type="RuleBase" id="RU000471"/>
    </source>
</evidence>
<keyword evidence="4 5" id="KW-0472">Membrane</keyword>
<sequence>MSTVFTQPWFIPLVTGIIIIALAPLAVAFTVLLERKVLADMQARLGPMRVGPNGVLQTLADAVKLLLKEDIVPKDANQWIFRFAPAISFFTGATCLTVVPFSDTIKVADVNVGLLVISAMSAVGILGLILGGWSSNSHYSLLGGLRSAAQLVSYEVALGLALMSGVMCAGTLSLTGIVRAQQAQGVWFAFDNYGLMLVPMVIYFISSVAETNRAPFDLPEAESELVAGYHTEYSGFRWGIYMLSEYINMFAVGSVLVTLFWGGWLRPFPSVSWLAVPMNYGMPLLVFGGTGLGCLYLSRRQPIQGYTIGMAGLGVAFLGVAALFMVPAVNAPSAPVFWWALKLFMVLYLFIWLRGTFPRYRYDQLMNIGWKIMIPTALGSIFVNAVVGMARQTLGK</sequence>
<feature type="transmembrane region" description="Helical" evidence="5">
    <location>
        <begin position="79"/>
        <end position="101"/>
    </location>
</feature>
<organism evidence="7 8">
    <name type="scientific">Paludibaculum fermentans</name>
    <dbReference type="NCBI Taxonomy" id="1473598"/>
    <lineage>
        <taxon>Bacteria</taxon>
        <taxon>Pseudomonadati</taxon>
        <taxon>Acidobacteriota</taxon>
        <taxon>Terriglobia</taxon>
        <taxon>Bryobacterales</taxon>
        <taxon>Bryobacteraceae</taxon>
        <taxon>Paludibaculum</taxon>
    </lineage>
</organism>
<comment type="subunit">
    <text evidence="5">NDH-1 is composed of 14 different subunits. Subunits NuoA, H, J, K, L, M, N constitute the membrane sector of the complex.</text>
</comment>
<dbReference type="PANTHER" id="PTHR11432">
    <property type="entry name" value="NADH DEHYDROGENASE SUBUNIT 1"/>
    <property type="match status" value="1"/>
</dbReference>
<reference evidence="7 8" key="1">
    <citation type="submission" date="2020-10" db="EMBL/GenBank/DDBJ databases">
        <title>Complete genome sequence of Paludibaculum fermentans P105T, a facultatively anaerobic acidobacterium capable of dissimilatory Fe(III) reduction.</title>
        <authorList>
            <person name="Dedysh S.N."/>
            <person name="Beletsky A.V."/>
            <person name="Kulichevskaya I.S."/>
            <person name="Mardanov A.V."/>
            <person name="Ravin N.V."/>
        </authorList>
    </citation>
    <scope>NUCLEOTIDE SEQUENCE [LARGE SCALE GENOMIC DNA]</scope>
    <source>
        <strain evidence="7 8">P105</strain>
    </source>
</reference>
<dbReference type="GO" id="GO:0016655">
    <property type="term" value="F:oxidoreductase activity, acting on NAD(P)H, quinone or similar compound as acceptor"/>
    <property type="evidence" value="ECO:0007669"/>
    <property type="project" value="UniProtKB-UniRule"/>
</dbReference>
<keyword evidence="2 5" id="KW-0812">Transmembrane</keyword>
<feature type="transmembrane region" description="Helical" evidence="5">
    <location>
        <begin position="368"/>
        <end position="390"/>
    </location>
</feature>
<dbReference type="InterPro" id="IPR018086">
    <property type="entry name" value="NADH_UbQ_OxRdtase_su1_CS"/>
</dbReference>